<dbReference type="EMBL" id="BSYI01000025">
    <property type="protein sequence ID" value="GMG83868.1"/>
    <property type="molecule type" value="Genomic_DNA"/>
</dbReference>
<dbReference type="InterPro" id="IPR055206">
    <property type="entry name" value="DEXQc_SUV3"/>
</dbReference>
<dbReference type="InterPro" id="IPR027417">
    <property type="entry name" value="P-loop_NTPase"/>
</dbReference>
<accession>A0ABQ6LKU8</accession>
<evidence type="ECO:0000313" key="8">
    <source>
        <dbReference type="Proteomes" id="UP001239909"/>
    </source>
</evidence>
<dbReference type="Gene3D" id="3.40.50.300">
    <property type="entry name" value="P-loop containing nucleotide triphosphate hydrolases"/>
    <property type="match status" value="2"/>
</dbReference>
<name>A0ABQ6LKU8_9RHOB</name>
<feature type="domain" description="Helicase C-terminal" evidence="6">
    <location>
        <begin position="161"/>
        <end position="326"/>
    </location>
</feature>
<keyword evidence="4" id="KW-0067">ATP-binding</keyword>
<keyword evidence="1" id="KW-0547">Nucleotide-binding</keyword>
<comment type="caution">
    <text evidence="7">The sequence shown here is derived from an EMBL/GenBank/DDBJ whole genome shotgun (WGS) entry which is preliminary data.</text>
</comment>
<feature type="compositionally biased region" description="Low complexity" evidence="5">
    <location>
        <begin position="813"/>
        <end position="1013"/>
    </location>
</feature>
<reference evidence="7 8" key="1">
    <citation type="submission" date="2023-04" db="EMBL/GenBank/DDBJ databases">
        <title>Marinoamorphus aggregata gen. nov., sp. Nov., isolate from tissue of brittle star Ophioplocus japonicus.</title>
        <authorList>
            <person name="Kawano K."/>
            <person name="Sawayama S."/>
            <person name="Nakagawa S."/>
        </authorList>
    </citation>
    <scope>NUCLEOTIDE SEQUENCE [LARGE SCALE GENOMIC DNA]</scope>
    <source>
        <strain evidence="7 8">NKW23</strain>
    </source>
</reference>
<dbReference type="PROSITE" id="PS51194">
    <property type="entry name" value="HELICASE_CTER"/>
    <property type="match status" value="1"/>
</dbReference>
<sequence>MTMGAPIPEAERSVIAVLGPTNTGKTHYAIERMLARADGVIGLPLRLLAREVYDKVVGLRGPGAVALITGEEKILPKTARYFICTVEAMPLDRMVDFVAIDEVQMCADPERGHVFTDRLLNARGRFETLFLGSDAARARIANLVPKARFMGRERFSTLTYAGSKKISRLKPRSAVVAFSIDQVYAIAELIRRQRGGAAVVMGALSPRTRNAQVALYQQGDVDYLVATDAIGMGLNLDIDHVAFAGTSKFDGRGVRRLQANELAQIAGRAGRHVRDGTFGITGEAAPLEPEVVDAIENHRFKPIQRLMWRNSRLDFGSVPRLMASLDEAPQSPDLARAREAEDQATLRALWEDGEVRALAGRPDRVRLLWDTCQIPDFRKVAGTEHVALVGRIYRFLLGPSGCIPSDWIAGQVRRIDRPEGDIDALAKRLAYIRTWTYVANRAAWVEDAAEWQATTRAVEDRLSDALHARLTQRFVDRRTSVLMRRLKQKERLVAEVNDKGEVSVEGEYLGRIDGFRFTLDETASPDEIKTLRSASMGALQGELARRADRLYLAPDTAISLTEQGGFVWDENVVGKLVRGDELLAPKIEAFVDDSAEPTVKEKIERRLGHWIQRRITAQFEPLLAMRDDETVAGLARGVAFQMVEAMGVIPRRQIADDIKALAQEERALLRKHGVRFGQHTIFMPALLKPKPTQLRLLLWSLSEGHEEIPAPPPAGHVTVPKVEGMPPGYWDKAGYRLCGARAVRIDMLERLADMIRPLDAKAGFEATPDMLSITGCTLEQFAEIMNGLGFQAERGEREKTARTQSRAGGGAKGAPAADAPASEPEAEAAAEPPAPAAEAPSEAAAETAAEAEAQTETAAPAAAAAIETPASEAEAPAEAATGTPASVAEAPAEAASESSVSEAKAPAEAAAESPAPEAEAPAEAVTESATPESEAQAEAATETAVSGVEAPAEAAAETPAPEAAASTEPAAETAAAGSEAPAEAAAETPAPEAEATEPEAASAVATTESASGEVAPAAEKEVFFTFTLRPRRAPGGGGKRRRGPQGAEGEAGQEARPEGQRRGPRGGQQQRGSGGGNGGGRDRSRPAAQGAEAGPGNRERQGGPGGKGKGKPPREQEGGGRQQGRGQGKPRDDKPVDPDSPFAILQQLKNR</sequence>
<dbReference type="Pfam" id="PF22527">
    <property type="entry name" value="DEXQc_Suv3"/>
    <property type="match status" value="1"/>
</dbReference>
<dbReference type="PANTHER" id="PTHR12131:SF1">
    <property type="entry name" value="ATP-DEPENDENT RNA HELICASE SUPV3L1, MITOCHONDRIAL-RELATED"/>
    <property type="match status" value="1"/>
</dbReference>
<organism evidence="7 8">
    <name type="scientific">Paralimibaculum aggregatum</name>
    <dbReference type="NCBI Taxonomy" id="3036245"/>
    <lineage>
        <taxon>Bacteria</taxon>
        <taxon>Pseudomonadati</taxon>
        <taxon>Pseudomonadota</taxon>
        <taxon>Alphaproteobacteria</taxon>
        <taxon>Rhodobacterales</taxon>
        <taxon>Paracoccaceae</taxon>
        <taxon>Paralimibaculum</taxon>
    </lineage>
</organism>
<keyword evidence="2" id="KW-0378">Hydrolase</keyword>
<dbReference type="SUPFAM" id="SSF52540">
    <property type="entry name" value="P-loop containing nucleoside triphosphate hydrolases"/>
    <property type="match status" value="2"/>
</dbReference>
<keyword evidence="8" id="KW-1185">Reference proteome</keyword>
<dbReference type="SMART" id="SM00490">
    <property type="entry name" value="HELICc"/>
    <property type="match status" value="1"/>
</dbReference>
<dbReference type="InterPro" id="IPR001650">
    <property type="entry name" value="Helicase_C-like"/>
</dbReference>
<gene>
    <name evidence="7" type="ORF">LNKW23_30820</name>
</gene>
<dbReference type="Pfam" id="PF00271">
    <property type="entry name" value="Helicase_C"/>
    <property type="match status" value="1"/>
</dbReference>
<evidence type="ECO:0000259" key="6">
    <source>
        <dbReference type="PROSITE" id="PS51194"/>
    </source>
</evidence>
<dbReference type="InterPro" id="IPR050699">
    <property type="entry name" value="RNA-DNA_Helicase"/>
</dbReference>
<protein>
    <recommendedName>
        <fullName evidence="6">Helicase C-terminal domain-containing protein</fullName>
    </recommendedName>
</protein>
<evidence type="ECO:0000256" key="1">
    <source>
        <dbReference type="ARBA" id="ARBA00022741"/>
    </source>
</evidence>
<evidence type="ECO:0000256" key="5">
    <source>
        <dbReference type="SAM" id="MobiDB-lite"/>
    </source>
</evidence>
<evidence type="ECO:0000256" key="3">
    <source>
        <dbReference type="ARBA" id="ARBA00022806"/>
    </source>
</evidence>
<proteinExistence type="predicted"/>
<evidence type="ECO:0000256" key="4">
    <source>
        <dbReference type="ARBA" id="ARBA00022840"/>
    </source>
</evidence>
<feature type="region of interest" description="Disordered" evidence="5">
    <location>
        <begin position="792"/>
        <end position="1151"/>
    </location>
</feature>
<evidence type="ECO:0000256" key="2">
    <source>
        <dbReference type="ARBA" id="ARBA00022801"/>
    </source>
</evidence>
<keyword evidence="3" id="KW-0347">Helicase</keyword>
<dbReference type="Proteomes" id="UP001239909">
    <property type="component" value="Unassembled WGS sequence"/>
</dbReference>
<dbReference type="PANTHER" id="PTHR12131">
    <property type="entry name" value="ATP-DEPENDENT RNA AND DNA HELICASE"/>
    <property type="match status" value="1"/>
</dbReference>
<evidence type="ECO:0000313" key="7">
    <source>
        <dbReference type="EMBL" id="GMG83868.1"/>
    </source>
</evidence>